<proteinExistence type="inferred from homology"/>
<evidence type="ECO:0000256" key="2">
    <source>
        <dbReference type="ARBA" id="ARBA00017703"/>
    </source>
</evidence>
<feature type="domain" description="DNA polymerase III delta N-terminal" evidence="9">
    <location>
        <begin position="4"/>
        <end position="118"/>
    </location>
</feature>
<sequence>MPIYVYWGNDDFAIAQAIIALRQKVLDDAWEAFNYNKFSPEQPEALTQALNQAMTSPLGAGGRFVWLADSPLCQRCSEEQFSELERTLPALPDSTTLLITSGSKPDSRLKATKLLQKYGEIREFALIPAWKADLVVKNVRQIAQDIGVKLTPAAVDLLAEAVGNDTRQLHNELEKLRLYAGKSQRSLSETDVAALVTASTQSSFKLGAAIRQGQTAEALELVAELLRQNEPALRIVSSLVGQFRTWIWVKLMMESGEQDETAIAQAAEIGNPKRLYFLKQEIRTLSSSSLLQTLPVLLELEAGLKRGADDLISLQTNVVQLCELCRQREPGSITNNR</sequence>
<dbReference type="Pfam" id="PF06144">
    <property type="entry name" value="DNA_pol3_delta"/>
    <property type="match status" value="1"/>
</dbReference>
<keyword evidence="4 11" id="KW-0548">Nucleotidyltransferase</keyword>
<dbReference type="PANTHER" id="PTHR34388">
    <property type="entry name" value="DNA POLYMERASE III SUBUNIT DELTA"/>
    <property type="match status" value="1"/>
</dbReference>
<gene>
    <name evidence="11" type="primary">holA</name>
    <name evidence="11" type="ORF">ENR47_09050</name>
</gene>
<evidence type="ECO:0000259" key="9">
    <source>
        <dbReference type="Pfam" id="PF06144"/>
    </source>
</evidence>
<keyword evidence="5" id="KW-0235">DNA replication</keyword>
<dbReference type="GO" id="GO:0003677">
    <property type="term" value="F:DNA binding"/>
    <property type="evidence" value="ECO:0007669"/>
    <property type="project" value="InterPro"/>
</dbReference>
<dbReference type="SUPFAM" id="SSF52540">
    <property type="entry name" value="P-loop containing nucleoside triphosphate hydrolases"/>
    <property type="match status" value="1"/>
</dbReference>
<evidence type="ECO:0000256" key="7">
    <source>
        <dbReference type="ARBA" id="ARBA00034754"/>
    </source>
</evidence>
<keyword evidence="6" id="KW-0239">DNA-directed DNA polymerase</keyword>
<protein>
    <recommendedName>
        <fullName evidence="2">DNA polymerase III subunit delta</fullName>
        <ecNumber evidence="1">2.7.7.7</ecNumber>
    </recommendedName>
</protein>
<feature type="domain" description="DNA polymerase III delta subunit-like C-terminal" evidence="10">
    <location>
        <begin position="201"/>
        <end position="310"/>
    </location>
</feature>
<comment type="caution">
    <text evidence="11">The sequence shown here is derived from an EMBL/GenBank/DDBJ whole genome shotgun (WGS) entry which is preliminary data.</text>
</comment>
<organism evidence="11">
    <name type="scientific">Oscillatoriales cyanobacterium SpSt-402</name>
    <dbReference type="NCBI Taxonomy" id="2282168"/>
    <lineage>
        <taxon>Bacteria</taxon>
        <taxon>Bacillati</taxon>
        <taxon>Cyanobacteriota</taxon>
        <taxon>Cyanophyceae</taxon>
        <taxon>Oscillatoriophycideae</taxon>
        <taxon>Oscillatoriales</taxon>
    </lineage>
</organism>
<dbReference type="AlphaFoldDB" id="A0A832H500"/>
<evidence type="ECO:0000313" key="11">
    <source>
        <dbReference type="EMBL" id="HGW94412.1"/>
    </source>
</evidence>
<evidence type="ECO:0000256" key="8">
    <source>
        <dbReference type="ARBA" id="ARBA00049244"/>
    </source>
</evidence>
<dbReference type="InterPro" id="IPR010372">
    <property type="entry name" value="DNA_pol3_delta_N"/>
</dbReference>
<dbReference type="InterPro" id="IPR027417">
    <property type="entry name" value="P-loop_NTPase"/>
</dbReference>
<dbReference type="GO" id="GO:0009360">
    <property type="term" value="C:DNA polymerase III complex"/>
    <property type="evidence" value="ECO:0007669"/>
    <property type="project" value="InterPro"/>
</dbReference>
<dbReference type="GO" id="GO:0006261">
    <property type="term" value="P:DNA-templated DNA replication"/>
    <property type="evidence" value="ECO:0007669"/>
    <property type="project" value="TreeGrafter"/>
</dbReference>
<accession>A0A832H500</accession>
<name>A0A832H500_9CYAN</name>
<dbReference type="Gene3D" id="1.20.272.10">
    <property type="match status" value="1"/>
</dbReference>
<dbReference type="EMBL" id="DSRD01000567">
    <property type="protein sequence ID" value="HGW94412.1"/>
    <property type="molecule type" value="Genomic_DNA"/>
</dbReference>
<comment type="catalytic activity">
    <reaction evidence="8">
        <text>DNA(n) + a 2'-deoxyribonucleoside 5'-triphosphate = DNA(n+1) + diphosphate</text>
        <dbReference type="Rhea" id="RHEA:22508"/>
        <dbReference type="Rhea" id="RHEA-COMP:17339"/>
        <dbReference type="Rhea" id="RHEA-COMP:17340"/>
        <dbReference type="ChEBI" id="CHEBI:33019"/>
        <dbReference type="ChEBI" id="CHEBI:61560"/>
        <dbReference type="ChEBI" id="CHEBI:173112"/>
        <dbReference type="EC" id="2.7.7.7"/>
    </reaction>
</comment>
<evidence type="ECO:0000256" key="1">
    <source>
        <dbReference type="ARBA" id="ARBA00012417"/>
    </source>
</evidence>
<dbReference type="PANTHER" id="PTHR34388:SF1">
    <property type="entry name" value="DNA POLYMERASE III SUBUNIT DELTA"/>
    <property type="match status" value="1"/>
</dbReference>
<dbReference type="InterPro" id="IPR008921">
    <property type="entry name" value="DNA_pol3_clamp-load_cplx_C"/>
</dbReference>
<dbReference type="Gene3D" id="3.40.50.300">
    <property type="entry name" value="P-loop containing nucleotide triphosphate hydrolases"/>
    <property type="match status" value="1"/>
</dbReference>
<evidence type="ECO:0000256" key="6">
    <source>
        <dbReference type="ARBA" id="ARBA00022932"/>
    </source>
</evidence>
<dbReference type="NCBIfam" id="TIGR01128">
    <property type="entry name" value="holA"/>
    <property type="match status" value="1"/>
</dbReference>
<reference evidence="11" key="1">
    <citation type="journal article" date="2020" name="mSystems">
        <title>Genome- and Community-Level Interaction Insights into Carbon Utilization and Element Cycling Functions of Hydrothermarchaeota in Hydrothermal Sediment.</title>
        <authorList>
            <person name="Zhou Z."/>
            <person name="Liu Y."/>
            <person name="Xu W."/>
            <person name="Pan J."/>
            <person name="Luo Z.H."/>
            <person name="Li M."/>
        </authorList>
    </citation>
    <scope>NUCLEOTIDE SEQUENCE [LARGE SCALE GENOMIC DNA]</scope>
    <source>
        <strain evidence="11">SpSt-402</strain>
    </source>
</reference>
<dbReference type="InterPro" id="IPR048466">
    <property type="entry name" value="DNA_pol3_delta-like_C"/>
</dbReference>
<dbReference type="EC" id="2.7.7.7" evidence="1"/>
<evidence type="ECO:0000259" key="10">
    <source>
        <dbReference type="Pfam" id="PF21694"/>
    </source>
</evidence>
<evidence type="ECO:0000256" key="3">
    <source>
        <dbReference type="ARBA" id="ARBA00022679"/>
    </source>
</evidence>
<dbReference type="Pfam" id="PF21694">
    <property type="entry name" value="DNA_pol3_delta_C"/>
    <property type="match status" value="1"/>
</dbReference>
<evidence type="ECO:0000256" key="4">
    <source>
        <dbReference type="ARBA" id="ARBA00022695"/>
    </source>
</evidence>
<dbReference type="GO" id="GO:0003887">
    <property type="term" value="F:DNA-directed DNA polymerase activity"/>
    <property type="evidence" value="ECO:0007669"/>
    <property type="project" value="UniProtKB-KW"/>
</dbReference>
<comment type="similarity">
    <text evidence="7">Belongs to the DNA polymerase HolA subunit family.</text>
</comment>
<dbReference type="InterPro" id="IPR005790">
    <property type="entry name" value="DNA_polIII_delta"/>
</dbReference>
<dbReference type="SUPFAM" id="SSF48019">
    <property type="entry name" value="post-AAA+ oligomerization domain-like"/>
    <property type="match status" value="1"/>
</dbReference>
<dbReference type="Gene3D" id="1.10.8.60">
    <property type="match status" value="1"/>
</dbReference>
<evidence type="ECO:0000256" key="5">
    <source>
        <dbReference type="ARBA" id="ARBA00022705"/>
    </source>
</evidence>
<keyword evidence="3 11" id="KW-0808">Transferase</keyword>